<dbReference type="GeneID" id="34463082"/>
<dbReference type="RefSeq" id="XP_022400228.1">
    <property type="nucleotide sequence ID" value="XM_022546821.1"/>
</dbReference>
<organism evidence="2 3">
    <name type="scientific">Aspergillus glaucus CBS 516.65</name>
    <dbReference type="NCBI Taxonomy" id="1160497"/>
    <lineage>
        <taxon>Eukaryota</taxon>
        <taxon>Fungi</taxon>
        <taxon>Dikarya</taxon>
        <taxon>Ascomycota</taxon>
        <taxon>Pezizomycotina</taxon>
        <taxon>Eurotiomycetes</taxon>
        <taxon>Eurotiomycetidae</taxon>
        <taxon>Eurotiales</taxon>
        <taxon>Aspergillaceae</taxon>
        <taxon>Aspergillus</taxon>
        <taxon>Aspergillus subgen. Aspergillus</taxon>
    </lineage>
</organism>
<dbReference type="STRING" id="1160497.A0A1L9VI07"/>
<dbReference type="VEuPathDB" id="FungiDB:ASPGLDRAFT_48081"/>
<evidence type="ECO:0000313" key="3">
    <source>
        <dbReference type="Proteomes" id="UP000184300"/>
    </source>
</evidence>
<sequence length="87" mass="9656">MAVLADTIALPTLRSARWTVGNQTVNHVLLECPLHQDERDWMRNVLSDQGIALRRGSGISTLPWRRKRGIPGPDAGHTTDRSELSVS</sequence>
<name>A0A1L9VI07_ASPGL</name>
<gene>
    <name evidence="2" type="ORF">ASPGLDRAFT_48081</name>
</gene>
<protein>
    <submittedName>
        <fullName evidence="2">Uncharacterized protein</fullName>
    </submittedName>
</protein>
<dbReference type="EMBL" id="KV878899">
    <property type="protein sequence ID" value="OJJ83530.1"/>
    <property type="molecule type" value="Genomic_DNA"/>
</dbReference>
<evidence type="ECO:0000256" key="1">
    <source>
        <dbReference type="SAM" id="MobiDB-lite"/>
    </source>
</evidence>
<reference evidence="3" key="1">
    <citation type="journal article" date="2017" name="Genome Biol.">
        <title>Comparative genomics reveals high biological diversity and specific adaptations in the industrially and medically important fungal genus Aspergillus.</title>
        <authorList>
            <person name="de Vries R.P."/>
            <person name="Riley R."/>
            <person name="Wiebenga A."/>
            <person name="Aguilar-Osorio G."/>
            <person name="Amillis S."/>
            <person name="Uchima C.A."/>
            <person name="Anderluh G."/>
            <person name="Asadollahi M."/>
            <person name="Askin M."/>
            <person name="Barry K."/>
            <person name="Battaglia E."/>
            <person name="Bayram O."/>
            <person name="Benocci T."/>
            <person name="Braus-Stromeyer S.A."/>
            <person name="Caldana C."/>
            <person name="Canovas D."/>
            <person name="Cerqueira G.C."/>
            <person name="Chen F."/>
            <person name="Chen W."/>
            <person name="Choi C."/>
            <person name="Clum A."/>
            <person name="Dos Santos R.A."/>
            <person name="Damasio A.R."/>
            <person name="Diallinas G."/>
            <person name="Emri T."/>
            <person name="Fekete E."/>
            <person name="Flipphi M."/>
            <person name="Freyberg S."/>
            <person name="Gallo A."/>
            <person name="Gournas C."/>
            <person name="Habgood R."/>
            <person name="Hainaut M."/>
            <person name="Harispe M.L."/>
            <person name="Henrissat B."/>
            <person name="Hilden K.S."/>
            <person name="Hope R."/>
            <person name="Hossain A."/>
            <person name="Karabika E."/>
            <person name="Karaffa L."/>
            <person name="Karanyi Z."/>
            <person name="Krasevec N."/>
            <person name="Kuo A."/>
            <person name="Kusch H."/>
            <person name="LaButti K."/>
            <person name="Lagendijk E.L."/>
            <person name="Lapidus A."/>
            <person name="Levasseur A."/>
            <person name="Lindquist E."/>
            <person name="Lipzen A."/>
            <person name="Logrieco A.F."/>
            <person name="MacCabe A."/>
            <person name="Maekelae M.R."/>
            <person name="Malavazi I."/>
            <person name="Melin P."/>
            <person name="Meyer V."/>
            <person name="Mielnichuk N."/>
            <person name="Miskei M."/>
            <person name="Molnar A.P."/>
            <person name="Mule G."/>
            <person name="Ngan C.Y."/>
            <person name="Orejas M."/>
            <person name="Orosz E."/>
            <person name="Ouedraogo J.P."/>
            <person name="Overkamp K.M."/>
            <person name="Park H.-S."/>
            <person name="Perrone G."/>
            <person name="Piumi F."/>
            <person name="Punt P.J."/>
            <person name="Ram A.F."/>
            <person name="Ramon A."/>
            <person name="Rauscher S."/>
            <person name="Record E."/>
            <person name="Riano-Pachon D.M."/>
            <person name="Robert V."/>
            <person name="Roehrig J."/>
            <person name="Ruller R."/>
            <person name="Salamov A."/>
            <person name="Salih N.S."/>
            <person name="Samson R.A."/>
            <person name="Sandor E."/>
            <person name="Sanguinetti M."/>
            <person name="Schuetze T."/>
            <person name="Sepcic K."/>
            <person name="Shelest E."/>
            <person name="Sherlock G."/>
            <person name="Sophianopoulou V."/>
            <person name="Squina F.M."/>
            <person name="Sun H."/>
            <person name="Susca A."/>
            <person name="Todd R.B."/>
            <person name="Tsang A."/>
            <person name="Unkles S.E."/>
            <person name="van de Wiele N."/>
            <person name="van Rossen-Uffink D."/>
            <person name="Oliveira J.V."/>
            <person name="Vesth T.C."/>
            <person name="Visser J."/>
            <person name="Yu J.-H."/>
            <person name="Zhou M."/>
            <person name="Andersen M.R."/>
            <person name="Archer D.B."/>
            <person name="Baker S.E."/>
            <person name="Benoit I."/>
            <person name="Brakhage A.A."/>
            <person name="Braus G.H."/>
            <person name="Fischer R."/>
            <person name="Frisvad J.C."/>
            <person name="Goldman G.H."/>
            <person name="Houbraken J."/>
            <person name="Oakley B."/>
            <person name="Pocsi I."/>
            <person name="Scazzocchio C."/>
            <person name="Seiboth B."/>
            <person name="vanKuyk P.A."/>
            <person name="Wortman J."/>
            <person name="Dyer P.S."/>
            <person name="Grigoriev I.V."/>
        </authorList>
    </citation>
    <scope>NUCLEOTIDE SEQUENCE [LARGE SCALE GENOMIC DNA]</scope>
    <source>
        <strain evidence="3">CBS 516.65</strain>
    </source>
</reference>
<dbReference type="AlphaFoldDB" id="A0A1L9VI07"/>
<feature type="region of interest" description="Disordered" evidence="1">
    <location>
        <begin position="63"/>
        <end position="87"/>
    </location>
</feature>
<feature type="compositionally biased region" description="Basic and acidic residues" evidence="1">
    <location>
        <begin position="77"/>
        <end position="87"/>
    </location>
</feature>
<dbReference type="OrthoDB" id="9983560at2759"/>
<evidence type="ECO:0000313" key="2">
    <source>
        <dbReference type="EMBL" id="OJJ83530.1"/>
    </source>
</evidence>
<keyword evidence="3" id="KW-1185">Reference proteome</keyword>
<accession>A0A1L9VI07</accession>
<dbReference type="Proteomes" id="UP000184300">
    <property type="component" value="Unassembled WGS sequence"/>
</dbReference>
<proteinExistence type="predicted"/>